<keyword evidence="2" id="KW-1185">Reference proteome</keyword>
<organism evidence="1 2">
    <name type="scientific">Pluteus cervinus</name>
    <dbReference type="NCBI Taxonomy" id="181527"/>
    <lineage>
        <taxon>Eukaryota</taxon>
        <taxon>Fungi</taxon>
        <taxon>Dikarya</taxon>
        <taxon>Basidiomycota</taxon>
        <taxon>Agaricomycotina</taxon>
        <taxon>Agaricomycetes</taxon>
        <taxon>Agaricomycetidae</taxon>
        <taxon>Agaricales</taxon>
        <taxon>Pluteineae</taxon>
        <taxon>Pluteaceae</taxon>
        <taxon>Pluteus</taxon>
    </lineage>
</organism>
<proteinExistence type="predicted"/>
<dbReference type="Proteomes" id="UP000308600">
    <property type="component" value="Unassembled WGS sequence"/>
</dbReference>
<accession>A0ACD3ADH4</accession>
<gene>
    <name evidence="1" type="ORF">BDN72DRAFT_847615</name>
</gene>
<reference evidence="1 2" key="1">
    <citation type="journal article" date="2019" name="Nat. Ecol. Evol.">
        <title>Megaphylogeny resolves global patterns of mushroom evolution.</title>
        <authorList>
            <person name="Varga T."/>
            <person name="Krizsan K."/>
            <person name="Foldi C."/>
            <person name="Dima B."/>
            <person name="Sanchez-Garcia M."/>
            <person name="Sanchez-Ramirez S."/>
            <person name="Szollosi G.J."/>
            <person name="Szarkandi J.G."/>
            <person name="Papp V."/>
            <person name="Albert L."/>
            <person name="Andreopoulos W."/>
            <person name="Angelini C."/>
            <person name="Antonin V."/>
            <person name="Barry K.W."/>
            <person name="Bougher N.L."/>
            <person name="Buchanan P."/>
            <person name="Buyck B."/>
            <person name="Bense V."/>
            <person name="Catcheside P."/>
            <person name="Chovatia M."/>
            <person name="Cooper J."/>
            <person name="Damon W."/>
            <person name="Desjardin D."/>
            <person name="Finy P."/>
            <person name="Geml J."/>
            <person name="Haridas S."/>
            <person name="Hughes K."/>
            <person name="Justo A."/>
            <person name="Karasinski D."/>
            <person name="Kautmanova I."/>
            <person name="Kiss B."/>
            <person name="Kocsube S."/>
            <person name="Kotiranta H."/>
            <person name="LaButti K.M."/>
            <person name="Lechner B.E."/>
            <person name="Liimatainen K."/>
            <person name="Lipzen A."/>
            <person name="Lukacs Z."/>
            <person name="Mihaltcheva S."/>
            <person name="Morgado L.N."/>
            <person name="Niskanen T."/>
            <person name="Noordeloos M.E."/>
            <person name="Ohm R.A."/>
            <person name="Ortiz-Santana B."/>
            <person name="Ovrebo C."/>
            <person name="Racz N."/>
            <person name="Riley R."/>
            <person name="Savchenko A."/>
            <person name="Shiryaev A."/>
            <person name="Soop K."/>
            <person name="Spirin V."/>
            <person name="Szebenyi C."/>
            <person name="Tomsovsky M."/>
            <person name="Tulloss R.E."/>
            <person name="Uehling J."/>
            <person name="Grigoriev I.V."/>
            <person name="Vagvolgyi C."/>
            <person name="Papp T."/>
            <person name="Martin F.M."/>
            <person name="Miettinen O."/>
            <person name="Hibbett D.S."/>
            <person name="Nagy L.G."/>
        </authorList>
    </citation>
    <scope>NUCLEOTIDE SEQUENCE [LARGE SCALE GENOMIC DNA]</scope>
    <source>
        <strain evidence="1 2">NL-1719</strain>
    </source>
</reference>
<evidence type="ECO:0000313" key="2">
    <source>
        <dbReference type="Proteomes" id="UP000308600"/>
    </source>
</evidence>
<protein>
    <submittedName>
        <fullName evidence="1">Uncharacterized protein</fullName>
    </submittedName>
</protein>
<dbReference type="EMBL" id="ML208522">
    <property type="protein sequence ID" value="TFK63449.1"/>
    <property type="molecule type" value="Genomic_DNA"/>
</dbReference>
<sequence length="621" mass="67865">MPPTSPHPILTQHFDSNQVAFAKIDGEIAAFQESIRVLNAFRNTFTTIYRLPPEVLTRIFSFVRHFPRSDIYHGNAPFSSWLAVTHVSQNWRNVGLGSPSLWSYISSAFRKQVGEECLRRSKAAPLTVDFHNVSSSDVDQVVGPSLFRIRELTLGLSSNTWNSLSPNLSSPAPRLEYLSISITNIIAQSQSPSIPETLFAGTTPHLRRLELFGCSIDINSSLFTDLTALELRNPPQKLSATDLLTVLHKLPRLTSLSLSSILHSGAAPITRDVDIATFPSLAVLSISGRSFVQDLDILSHLSFPATTTLRFSSGIETWNGKAITPLADFLSVQNAARLQDWSTVLPNEIDLQCVWGMVTLLISTADVTQILVFELHGPKEETLEISDNAEVATLFSSSPMASITSFTTDCNISIGSWSNTFGHLTELNLISAIGIFAGNLLSTIVKDFKDTCPASFGNKTRNKASSRGRKKKGKGSRGGGRQKAGSSSQAMETWDPIFPKLASLDLQNMLFPTPATDLIAALRARKMANKGIEELEITECQNVDGGVVEKLRDSVGHVDWDEWMGTESDDDGEGEGEDEGEDEDSEDHDDDYDDDDLDDLDDATLNLVVAALAMTANAMLS</sequence>
<name>A0ACD3ADH4_9AGAR</name>
<evidence type="ECO:0000313" key="1">
    <source>
        <dbReference type="EMBL" id="TFK63449.1"/>
    </source>
</evidence>